<dbReference type="GO" id="GO:0005886">
    <property type="term" value="C:plasma membrane"/>
    <property type="evidence" value="ECO:0007669"/>
    <property type="project" value="UniProtKB-SubCell"/>
</dbReference>
<gene>
    <name evidence="2" type="ORF">CTEST_11325</name>
</gene>
<keyword evidence="3" id="KW-1185">Reference proteome</keyword>
<keyword evidence="1" id="KW-0472">Membrane</keyword>
<dbReference type="KEGG" id="cted:CTEST_11325"/>
<dbReference type="PATRIC" id="fig|136857.5.peg.2235"/>
<sequence>MTTTMNTRVSKAAAPIFSRHLVDGWRGQLGWSVGIAVVIGLYLPLFPSLQSPDLAQLIDGLPSELVNALGFDQIASGAGYTQAAFFGLLGFVLAAIASISWGSAFIAGTEESGRLELTLAHAVGRTQYALESAAALIVKMLALGAVAFLLIFVLNTPAELDLSGANLLATTLAWVSLGLVSGLAALAFGAMTGRRSWAIGAGAGIAVVGYGLNTVGGTSDNLDWLTIFSPYYWAFGRDPLAEGFDWGGLALLWGLSIVLVGITAWVLSRRDILG</sequence>
<dbReference type="OrthoDB" id="3686802at2"/>
<dbReference type="Proteomes" id="UP000035540">
    <property type="component" value="Chromosome"/>
</dbReference>
<dbReference type="Pfam" id="PF12679">
    <property type="entry name" value="ABC2_membrane_2"/>
    <property type="match status" value="1"/>
</dbReference>
<dbReference type="EMBL" id="CP011545">
    <property type="protein sequence ID" value="AKK09673.1"/>
    <property type="molecule type" value="Genomic_DNA"/>
</dbReference>
<evidence type="ECO:0000313" key="2">
    <source>
        <dbReference type="EMBL" id="AKK09673.1"/>
    </source>
</evidence>
<feature type="transmembrane region" description="Helical" evidence="1">
    <location>
        <begin position="166"/>
        <end position="190"/>
    </location>
</feature>
<reference evidence="3" key="2">
    <citation type="submission" date="2015-05" db="EMBL/GenBank/DDBJ databases">
        <title>Complete genome sequence of Corynebacterium testudinoris DSM 44614, recovered from necrotic lesions in the mouth of a tortoise.</title>
        <authorList>
            <person name="Ruckert C."/>
            <person name="Albersmeier A."/>
            <person name="Winkler A."/>
            <person name="Tauch A."/>
        </authorList>
    </citation>
    <scope>NUCLEOTIDE SEQUENCE [LARGE SCALE GENOMIC DNA]</scope>
    <source>
        <strain evidence="3">DSM 44614</strain>
    </source>
</reference>
<keyword evidence="1" id="KW-0812">Transmembrane</keyword>
<protein>
    <recommendedName>
        <fullName evidence="4">ABC-2 family transporter protein</fullName>
    </recommendedName>
</protein>
<feature type="transmembrane region" description="Helical" evidence="1">
    <location>
        <begin position="197"/>
        <end position="216"/>
    </location>
</feature>
<dbReference type="RefSeq" id="WP_047253793.1">
    <property type="nucleotide sequence ID" value="NZ_CP011545.1"/>
</dbReference>
<keyword evidence="1" id="KW-1133">Transmembrane helix</keyword>
<dbReference type="AlphaFoldDB" id="A0A0G3HCM8"/>
<evidence type="ECO:0000256" key="1">
    <source>
        <dbReference type="SAM" id="Phobius"/>
    </source>
</evidence>
<feature type="transmembrane region" description="Helical" evidence="1">
    <location>
        <begin position="29"/>
        <end position="46"/>
    </location>
</feature>
<feature type="transmembrane region" description="Helical" evidence="1">
    <location>
        <begin position="83"/>
        <end position="107"/>
    </location>
</feature>
<feature type="transmembrane region" description="Helical" evidence="1">
    <location>
        <begin position="128"/>
        <end position="154"/>
    </location>
</feature>
<organism evidence="2 3">
    <name type="scientific">Corynebacterium testudinoris</name>
    <dbReference type="NCBI Taxonomy" id="136857"/>
    <lineage>
        <taxon>Bacteria</taxon>
        <taxon>Bacillati</taxon>
        <taxon>Actinomycetota</taxon>
        <taxon>Actinomycetes</taxon>
        <taxon>Mycobacteriales</taxon>
        <taxon>Corynebacteriaceae</taxon>
        <taxon>Corynebacterium</taxon>
    </lineage>
</organism>
<accession>A0A0G3HCM8</accession>
<feature type="transmembrane region" description="Helical" evidence="1">
    <location>
        <begin position="246"/>
        <end position="267"/>
    </location>
</feature>
<dbReference type="GO" id="GO:0140359">
    <property type="term" value="F:ABC-type transporter activity"/>
    <property type="evidence" value="ECO:0007669"/>
    <property type="project" value="InterPro"/>
</dbReference>
<evidence type="ECO:0008006" key="4">
    <source>
        <dbReference type="Google" id="ProtNLM"/>
    </source>
</evidence>
<evidence type="ECO:0000313" key="3">
    <source>
        <dbReference type="Proteomes" id="UP000035540"/>
    </source>
</evidence>
<dbReference type="STRING" id="136857.CTEST_11325"/>
<proteinExistence type="predicted"/>
<name>A0A0G3HCM8_9CORY</name>
<reference evidence="2 3" key="1">
    <citation type="journal article" date="2015" name="Genome Announc.">
        <title>Complete Genome Sequence of the Type Strain Corynebacterium testudinoris DSM 44614, Recovered from Necrotic Lesions in the Mouth of a Tortoise.</title>
        <authorList>
            <person name="Ruckert C."/>
            <person name="Kriete M."/>
            <person name="Jaenicke S."/>
            <person name="Winkler A."/>
            <person name="Tauch A."/>
        </authorList>
    </citation>
    <scope>NUCLEOTIDE SEQUENCE [LARGE SCALE GENOMIC DNA]</scope>
    <source>
        <strain evidence="2 3">DSM 44614</strain>
    </source>
</reference>